<dbReference type="PANTHER" id="PTHR10695:SF46">
    <property type="entry name" value="BIFUNCTIONAL COENZYME A SYNTHASE-RELATED"/>
    <property type="match status" value="1"/>
</dbReference>
<keyword evidence="6" id="KW-1185">Reference proteome</keyword>
<comment type="subcellular location">
    <subcellularLocation>
        <location evidence="3">Cytoplasm</location>
    </subcellularLocation>
</comment>
<dbReference type="SUPFAM" id="SSF52540">
    <property type="entry name" value="P-loop containing nucleoside triphosphate hydrolases"/>
    <property type="match status" value="1"/>
</dbReference>
<comment type="pathway">
    <text evidence="3">Cofactor biosynthesis; coenzyme A biosynthesis; CoA from (R)-pantothenate: step 5/5.</text>
</comment>
<evidence type="ECO:0000256" key="3">
    <source>
        <dbReference type="HAMAP-Rule" id="MF_00376"/>
    </source>
</evidence>
<evidence type="ECO:0000313" key="5">
    <source>
        <dbReference type="EMBL" id="RZS82846.1"/>
    </source>
</evidence>
<keyword evidence="2 3" id="KW-0067">ATP-binding</keyword>
<dbReference type="GO" id="GO:0005524">
    <property type="term" value="F:ATP binding"/>
    <property type="evidence" value="ECO:0007669"/>
    <property type="project" value="UniProtKB-UniRule"/>
</dbReference>
<comment type="caution">
    <text evidence="5">The sequence shown here is derived from an EMBL/GenBank/DDBJ whole genome shotgun (WGS) entry which is preliminary data.</text>
</comment>
<dbReference type="GO" id="GO:0015937">
    <property type="term" value="P:coenzyme A biosynthetic process"/>
    <property type="evidence" value="ECO:0007669"/>
    <property type="project" value="UniProtKB-UniRule"/>
</dbReference>
<dbReference type="Pfam" id="PF01121">
    <property type="entry name" value="CoaE"/>
    <property type="match status" value="1"/>
</dbReference>
<dbReference type="NCBIfam" id="TIGR00152">
    <property type="entry name" value="dephospho-CoA kinase"/>
    <property type="match status" value="1"/>
</dbReference>
<dbReference type="GO" id="GO:0004140">
    <property type="term" value="F:dephospho-CoA kinase activity"/>
    <property type="evidence" value="ECO:0007669"/>
    <property type="project" value="UniProtKB-UniRule"/>
</dbReference>
<dbReference type="InterPro" id="IPR027417">
    <property type="entry name" value="P-loop_NTPase"/>
</dbReference>
<dbReference type="CDD" id="cd02022">
    <property type="entry name" value="DPCK"/>
    <property type="match status" value="1"/>
</dbReference>
<dbReference type="Proteomes" id="UP000293638">
    <property type="component" value="Unassembled WGS sequence"/>
</dbReference>
<comment type="catalytic activity">
    <reaction evidence="3">
        <text>3'-dephospho-CoA + ATP = ADP + CoA + H(+)</text>
        <dbReference type="Rhea" id="RHEA:18245"/>
        <dbReference type="ChEBI" id="CHEBI:15378"/>
        <dbReference type="ChEBI" id="CHEBI:30616"/>
        <dbReference type="ChEBI" id="CHEBI:57287"/>
        <dbReference type="ChEBI" id="CHEBI:57328"/>
        <dbReference type="ChEBI" id="CHEBI:456216"/>
        <dbReference type="EC" id="2.7.1.24"/>
    </reaction>
</comment>
<keyword evidence="3" id="KW-0808">Transferase</keyword>
<keyword evidence="1 3" id="KW-0547">Nucleotide-binding</keyword>
<evidence type="ECO:0000256" key="1">
    <source>
        <dbReference type="ARBA" id="ARBA00022741"/>
    </source>
</evidence>
<dbReference type="GO" id="GO:0005737">
    <property type="term" value="C:cytoplasm"/>
    <property type="evidence" value="ECO:0007669"/>
    <property type="project" value="UniProtKB-SubCell"/>
</dbReference>
<sequence length="207" mass="21078">MTSYDVGLTGGTGAGKSTAAARFGELGAVVVDADVLAREAVAPGTPGLAAVVAAFGPGVLAADGSLDRPALGRVVFGDAELRATLEGIVHPRVAARRAELAAAARAADPDAVVVHDVPLLVERGLTGGLDLVVVVDAPDELRVQRLVEGRGLAREDALARVAAQASRDERLAAADVVLDGTGSVADLRRQVDALWERLAEAVAASRR</sequence>
<dbReference type="PROSITE" id="PS51219">
    <property type="entry name" value="DPCK"/>
    <property type="match status" value="1"/>
</dbReference>
<gene>
    <name evidence="3" type="primary">coaE</name>
    <name evidence="5" type="ORF">EV189_3241</name>
</gene>
<dbReference type="UniPathway" id="UPA00241">
    <property type="reaction ID" value="UER00356"/>
</dbReference>
<dbReference type="RefSeq" id="WP_231116470.1">
    <property type="nucleotide sequence ID" value="NZ_SGXD01000004.1"/>
</dbReference>
<keyword evidence="3" id="KW-0173">Coenzyme A biosynthesis</keyword>
<keyword evidence="3" id="KW-0963">Cytoplasm</keyword>
<dbReference type="HAMAP" id="MF_00376">
    <property type="entry name" value="Dephospho_CoA_kinase"/>
    <property type="match status" value="1"/>
</dbReference>
<reference evidence="5 6" key="1">
    <citation type="submission" date="2019-02" db="EMBL/GenBank/DDBJ databases">
        <title>Genomic Encyclopedia of Type Strains, Phase IV (KMG-IV): sequencing the most valuable type-strain genomes for metagenomic binning, comparative biology and taxonomic classification.</title>
        <authorList>
            <person name="Goeker M."/>
        </authorList>
    </citation>
    <scope>NUCLEOTIDE SEQUENCE [LARGE SCALE GENOMIC DNA]</scope>
    <source>
        <strain evidence="5 6">DSM 45622</strain>
    </source>
</reference>
<dbReference type="InterPro" id="IPR001977">
    <property type="entry name" value="Depp_CoAkinase"/>
</dbReference>
<dbReference type="Gene3D" id="3.40.50.300">
    <property type="entry name" value="P-loop containing nucleotide triphosphate hydrolases"/>
    <property type="match status" value="1"/>
</dbReference>
<accession>A0A4Q7NHB9</accession>
<organism evidence="5 6">
    <name type="scientific">Motilibacter rhizosphaerae</name>
    <dbReference type="NCBI Taxonomy" id="598652"/>
    <lineage>
        <taxon>Bacteria</taxon>
        <taxon>Bacillati</taxon>
        <taxon>Actinomycetota</taxon>
        <taxon>Actinomycetes</taxon>
        <taxon>Motilibacterales</taxon>
        <taxon>Motilibacteraceae</taxon>
        <taxon>Motilibacter</taxon>
    </lineage>
</organism>
<evidence type="ECO:0000256" key="2">
    <source>
        <dbReference type="ARBA" id="ARBA00022840"/>
    </source>
</evidence>
<dbReference type="NCBIfam" id="NF002879">
    <property type="entry name" value="PRK03333.1"/>
    <property type="match status" value="1"/>
</dbReference>
<comment type="similarity">
    <text evidence="3">Belongs to the CoaE family.</text>
</comment>
<comment type="function">
    <text evidence="3">Catalyzes the phosphorylation of the 3'-hydroxyl group of dephosphocoenzyme A to form coenzyme A.</text>
</comment>
<dbReference type="AlphaFoldDB" id="A0A4Q7NHB9"/>
<dbReference type="EMBL" id="SGXD01000004">
    <property type="protein sequence ID" value="RZS82846.1"/>
    <property type="molecule type" value="Genomic_DNA"/>
</dbReference>
<dbReference type="EC" id="2.7.1.24" evidence="3 4"/>
<name>A0A4Q7NHB9_9ACTN</name>
<dbReference type="PANTHER" id="PTHR10695">
    <property type="entry name" value="DEPHOSPHO-COA KINASE-RELATED"/>
    <property type="match status" value="1"/>
</dbReference>
<evidence type="ECO:0000256" key="4">
    <source>
        <dbReference type="NCBIfam" id="TIGR00152"/>
    </source>
</evidence>
<proteinExistence type="inferred from homology"/>
<feature type="binding site" evidence="3">
    <location>
        <begin position="13"/>
        <end position="18"/>
    </location>
    <ligand>
        <name>ATP</name>
        <dbReference type="ChEBI" id="CHEBI:30616"/>
    </ligand>
</feature>
<protein>
    <recommendedName>
        <fullName evidence="3 4">Dephospho-CoA kinase</fullName>
        <ecNumber evidence="3 4">2.7.1.24</ecNumber>
    </recommendedName>
    <alternativeName>
        <fullName evidence="3">Dephosphocoenzyme A kinase</fullName>
    </alternativeName>
</protein>
<keyword evidence="3 5" id="KW-0418">Kinase</keyword>
<evidence type="ECO:0000313" key="6">
    <source>
        <dbReference type="Proteomes" id="UP000293638"/>
    </source>
</evidence>